<comment type="caution">
    <text evidence="1">The sequence shown here is derived from an EMBL/GenBank/DDBJ whole genome shotgun (WGS) entry which is preliminary data.</text>
</comment>
<gene>
    <name evidence="1" type="ORF">S06H3_28140</name>
</gene>
<name>X1NI13_9ZZZZ</name>
<evidence type="ECO:0000313" key="1">
    <source>
        <dbReference type="EMBL" id="GAI26430.1"/>
    </source>
</evidence>
<dbReference type="AlphaFoldDB" id="X1NI13"/>
<dbReference type="EMBL" id="BARV01016391">
    <property type="protein sequence ID" value="GAI26430.1"/>
    <property type="molecule type" value="Genomic_DNA"/>
</dbReference>
<feature type="non-terminal residue" evidence="1">
    <location>
        <position position="1"/>
    </location>
</feature>
<protein>
    <submittedName>
        <fullName evidence="1">Uncharacterized protein</fullName>
    </submittedName>
</protein>
<organism evidence="1">
    <name type="scientific">marine sediment metagenome</name>
    <dbReference type="NCBI Taxonomy" id="412755"/>
    <lineage>
        <taxon>unclassified sequences</taxon>
        <taxon>metagenomes</taxon>
        <taxon>ecological metagenomes</taxon>
    </lineage>
</organism>
<accession>X1NI13</accession>
<sequence length="35" mass="4003">FDGGADFTVTKFTDSDKSINDRTDVKLDVFVVFRF</sequence>
<proteinExistence type="predicted"/>
<reference evidence="1" key="1">
    <citation type="journal article" date="2014" name="Front. Microbiol.">
        <title>High frequency of phylogenetically diverse reductive dehalogenase-homologous genes in deep subseafloor sedimentary metagenomes.</title>
        <authorList>
            <person name="Kawai M."/>
            <person name="Futagami T."/>
            <person name="Toyoda A."/>
            <person name="Takaki Y."/>
            <person name="Nishi S."/>
            <person name="Hori S."/>
            <person name="Arai W."/>
            <person name="Tsubouchi T."/>
            <person name="Morono Y."/>
            <person name="Uchiyama I."/>
            <person name="Ito T."/>
            <person name="Fujiyama A."/>
            <person name="Inagaki F."/>
            <person name="Takami H."/>
        </authorList>
    </citation>
    <scope>NUCLEOTIDE SEQUENCE</scope>
    <source>
        <strain evidence="1">Expedition CK06-06</strain>
    </source>
</reference>